<feature type="domain" description="RNase H type-1" evidence="8">
    <location>
        <begin position="50"/>
        <end position="214"/>
    </location>
</feature>
<dbReference type="InterPro" id="IPR002156">
    <property type="entry name" value="RNaseH_domain"/>
</dbReference>
<dbReference type="PANTHER" id="PTHR10642">
    <property type="entry name" value="RIBONUCLEASE H1"/>
    <property type="match status" value="1"/>
</dbReference>
<dbReference type="Gene3D" id="3.30.420.10">
    <property type="entry name" value="Ribonuclease H-like superfamily/Ribonuclease H"/>
    <property type="match status" value="1"/>
</dbReference>
<dbReference type="InterPro" id="IPR012337">
    <property type="entry name" value="RNaseH-like_sf"/>
</dbReference>
<comment type="catalytic activity">
    <reaction evidence="1">
        <text>Endonucleolytic cleavage to 5'-phosphomonoester.</text>
        <dbReference type="EC" id="3.1.26.4"/>
    </reaction>
</comment>
<dbReference type="EMBL" id="MU839832">
    <property type="protein sequence ID" value="KAK1756447.1"/>
    <property type="molecule type" value="Genomic_DNA"/>
</dbReference>
<protein>
    <recommendedName>
        <fullName evidence="3">ribonuclease H</fullName>
        <ecNumber evidence="3">3.1.26.4</ecNumber>
    </recommendedName>
</protein>
<dbReference type="SUPFAM" id="SSF53098">
    <property type="entry name" value="Ribonuclease H-like"/>
    <property type="match status" value="1"/>
</dbReference>
<keyword evidence="5" id="KW-0479">Metal-binding</keyword>
<dbReference type="AlphaFoldDB" id="A0AAJ0F770"/>
<comment type="caution">
    <text evidence="9">The sequence shown here is derived from an EMBL/GenBank/DDBJ whole genome shotgun (WGS) entry which is preliminary data.</text>
</comment>
<evidence type="ECO:0000259" key="8">
    <source>
        <dbReference type="PROSITE" id="PS50879"/>
    </source>
</evidence>
<keyword evidence="6" id="KW-0255">Endonuclease</keyword>
<dbReference type="CDD" id="cd13934">
    <property type="entry name" value="RNase_H_Dikarya_like"/>
    <property type="match status" value="1"/>
</dbReference>
<dbReference type="PANTHER" id="PTHR10642:SF26">
    <property type="entry name" value="RIBONUCLEASE H1"/>
    <property type="match status" value="1"/>
</dbReference>
<evidence type="ECO:0000256" key="7">
    <source>
        <dbReference type="ARBA" id="ARBA00022801"/>
    </source>
</evidence>
<dbReference type="InterPro" id="IPR050092">
    <property type="entry name" value="RNase_H"/>
</dbReference>
<dbReference type="GO" id="GO:0004523">
    <property type="term" value="F:RNA-DNA hybrid ribonuclease activity"/>
    <property type="evidence" value="ECO:0007669"/>
    <property type="project" value="UniProtKB-EC"/>
</dbReference>
<evidence type="ECO:0000256" key="5">
    <source>
        <dbReference type="ARBA" id="ARBA00022723"/>
    </source>
</evidence>
<evidence type="ECO:0000256" key="3">
    <source>
        <dbReference type="ARBA" id="ARBA00012180"/>
    </source>
</evidence>
<evidence type="ECO:0000313" key="9">
    <source>
        <dbReference type="EMBL" id="KAK1756447.1"/>
    </source>
</evidence>
<evidence type="ECO:0000313" key="10">
    <source>
        <dbReference type="Proteomes" id="UP001239445"/>
    </source>
</evidence>
<accession>A0AAJ0F770</accession>
<reference evidence="9" key="1">
    <citation type="submission" date="2023-06" db="EMBL/GenBank/DDBJ databases">
        <title>Genome-scale phylogeny and comparative genomics of the fungal order Sordariales.</title>
        <authorList>
            <consortium name="Lawrence Berkeley National Laboratory"/>
            <person name="Hensen N."/>
            <person name="Bonometti L."/>
            <person name="Westerberg I."/>
            <person name="Brannstrom I.O."/>
            <person name="Guillou S."/>
            <person name="Cros-Aarteil S."/>
            <person name="Calhoun S."/>
            <person name="Haridas S."/>
            <person name="Kuo A."/>
            <person name="Mondo S."/>
            <person name="Pangilinan J."/>
            <person name="Riley R."/>
            <person name="Labutti K."/>
            <person name="Andreopoulos B."/>
            <person name="Lipzen A."/>
            <person name="Chen C."/>
            <person name="Yanf M."/>
            <person name="Daum C."/>
            <person name="Ng V."/>
            <person name="Clum A."/>
            <person name="Steindorff A."/>
            <person name="Ohm R."/>
            <person name="Martin F."/>
            <person name="Silar P."/>
            <person name="Natvig D."/>
            <person name="Lalanne C."/>
            <person name="Gautier V."/>
            <person name="Ament-Velasquez S.L."/>
            <person name="Kruys A."/>
            <person name="Hutchinson M.I."/>
            <person name="Powell A.J."/>
            <person name="Barry K."/>
            <person name="Miller A.N."/>
            <person name="Grigoriev I.V."/>
            <person name="Debuchy R."/>
            <person name="Gladieux P."/>
            <person name="Thoren M.H."/>
            <person name="Johannesson H."/>
        </authorList>
    </citation>
    <scope>NUCLEOTIDE SEQUENCE</scope>
    <source>
        <strain evidence="9">PSN4</strain>
    </source>
</reference>
<dbReference type="EC" id="3.1.26.4" evidence="3"/>
<evidence type="ECO:0000256" key="4">
    <source>
        <dbReference type="ARBA" id="ARBA00022722"/>
    </source>
</evidence>
<dbReference type="InterPro" id="IPR036397">
    <property type="entry name" value="RNaseH_sf"/>
</dbReference>
<name>A0AAJ0F770_9PEZI</name>
<proteinExistence type="inferred from homology"/>
<evidence type="ECO:0000256" key="6">
    <source>
        <dbReference type="ARBA" id="ARBA00022759"/>
    </source>
</evidence>
<organism evidence="9 10">
    <name type="scientific">Echria macrotheca</name>
    <dbReference type="NCBI Taxonomy" id="438768"/>
    <lineage>
        <taxon>Eukaryota</taxon>
        <taxon>Fungi</taxon>
        <taxon>Dikarya</taxon>
        <taxon>Ascomycota</taxon>
        <taxon>Pezizomycotina</taxon>
        <taxon>Sordariomycetes</taxon>
        <taxon>Sordariomycetidae</taxon>
        <taxon>Sordariales</taxon>
        <taxon>Schizotheciaceae</taxon>
        <taxon>Echria</taxon>
    </lineage>
</organism>
<dbReference type="Pfam" id="PF00075">
    <property type="entry name" value="RNase_H"/>
    <property type="match status" value="1"/>
</dbReference>
<keyword evidence="4" id="KW-0540">Nuclease</keyword>
<evidence type="ECO:0000256" key="2">
    <source>
        <dbReference type="ARBA" id="ARBA00005300"/>
    </source>
</evidence>
<keyword evidence="7" id="KW-0378">Hydrolase</keyword>
<dbReference type="GO" id="GO:0043137">
    <property type="term" value="P:DNA replication, removal of RNA primer"/>
    <property type="evidence" value="ECO:0007669"/>
    <property type="project" value="TreeGrafter"/>
</dbReference>
<gene>
    <name evidence="9" type="ORF">QBC47DRAFT_379972</name>
</gene>
<evidence type="ECO:0000256" key="1">
    <source>
        <dbReference type="ARBA" id="ARBA00000077"/>
    </source>
</evidence>
<dbReference type="GO" id="GO:0046872">
    <property type="term" value="F:metal ion binding"/>
    <property type="evidence" value="ECO:0007669"/>
    <property type="project" value="UniProtKB-KW"/>
</dbReference>
<sequence>MPPGPTQYIFPVQPPNGIPYETPAHPEARKVWNPVEELYYDAAGYHEKPRTRSVFVWFDGACRNNGSPYARAAWGVYFGDGSRHNERGLLKSSAPQTNSRAEIEGLVQTVASIRRILHDLDLLKNRANARHFDEIQICSDSEYLVKSMTLWIEGWIRSGGRRSRNNEVAHFDVLRTVYEQLRDLALFHNIWIVFWHVPREMNREADRLANEPLNETAPVYMPSIRPATEEYCWSVWPA</sequence>
<dbReference type="GO" id="GO:0003676">
    <property type="term" value="F:nucleic acid binding"/>
    <property type="evidence" value="ECO:0007669"/>
    <property type="project" value="InterPro"/>
</dbReference>
<comment type="similarity">
    <text evidence="2">Belongs to the RNase H family.</text>
</comment>
<dbReference type="Proteomes" id="UP001239445">
    <property type="component" value="Unassembled WGS sequence"/>
</dbReference>
<keyword evidence="10" id="KW-1185">Reference proteome</keyword>
<dbReference type="PROSITE" id="PS50879">
    <property type="entry name" value="RNASE_H_1"/>
    <property type="match status" value="1"/>
</dbReference>